<gene>
    <name evidence="7" type="ORF">RPE78_15415</name>
</gene>
<proteinExistence type="inferred from homology"/>
<comment type="similarity">
    <text evidence="1 4">Belongs to the D-isomer specific 2-hydroxyacid dehydrogenase family.</text>
</comment>
<sequence>MTRIVFLDRATIAPHIPVPQPAGRIDWVQYDSTRPDQVAARLQGAEVVITNKVRITDAILQACPQLRLVAIAATGFDGVDLAAAKARGVTVCNIRGYSVNTVPEHVMALLLALRRNLLPYARDVEAGRWQESGQFCFFDHPIRDLAGGVMGIVGRGQIGRKVAKLAEAFGMQVCFAARPGQLEAQAQAAEDGRLPFDEMLARADVISLHCPLTEDTRGLLGATAFGKMARKPVIVNTGRGGLIDLPALRDALEAGQIAGAGIDVADQEPPPAEDVLMQLAKDPRVIVTPHVAWASDAAQTALAQQLCQVIEGFLAGAPMNVLT</sequence>
<dbReference type="Pfam" id="PF00389">
    <property type="entry name" value="2-Hacid_dh"/>
    <property type="match status" value="1"/>
</dbReference>
<feature type="domain" description="D-isomer specific 2-hydroxyacid dehydrogenase NAD-binding" evidence="6">
    <location>
        <begin position="107"/>
        <end position="292"/>
    </location>
</feature>
<evidence type="ECO:0000313" key="8">
    <source>
        <dbReference type="Proteomes" id="UP001623290"/>
    </source>
</evidence>
<dbReference type="PROSITE" id="PS00671">
    <property type="entry name" value="D_2_HYDROXYACID_DH_3"/>
    <property type="match status" value="1"/>
</dbReference>
<dbReference type="SUPFAM" id="SSF51735">
    <property type="entry name" value="NAD(P)-binding Rossmann-fold domains"/>
    <property type="match status" value="1"/>
</dbReference>
<dbReference type="InterPro" id="IPR006139">
    <property type="entry name" value="D-isomer_2_OHA_DH_cat_dom"/>
</dbReference>
<dbReference type="RefSeq" id="WP_330646979.1">
    <property type="nucleotide sequence ID" value="NZ_CP135444.1"/>
</dbReference>
<evidence type="ECO:0000256" key="3">
    <source>
        <dbReference type="ARBA" id="ARBA00023027"/>
    </source>
</evidence>
<accession>A0ABZ1E5W9</accession>
<dbReference type="InterPro" id="IPR050418">
    <property type="entry name" value="D-iso_2-hydroxyacid_DH_PdxB"/>
</dbReference>
<dbReference type="Pfam" id="PF02826">
    <property type="entry name" value="2-Hacid_dh_C"/>
    <property type="match status" value="1"/>
</dbReference>
<dbReference type="Gene3D" id="3.40.50.720">
    <property type="entry name" value="NAD(P)-binding Rossmann-like Domain"/>
    <property type="match status" value="2"/>
</dbReference>
<dbReference type="Proteomes" id="UP001623290">
    <property type="component" value="Plasmid unnamed1"/>
</dbReference>
<feature type="domain" description="D-isomer specific 2-hydroxyacid dehydrogenase catalytic" evidence="5">
    <location>
        <begin position="26"/>
        <end position="319"/>
    </location>
</feature>
<keyword evidence="7" id="KW-0614">Plasmid</keyword>
<dbReference type="PANTHER" id="PTHR43761:SF1">
    <property type="entry name" value="D-ISOMER SPECIFIC 2-HYDROXYACID DEHYDROGENASE CATALYTIC DOMAIN-CONTAINING PROTEIN-RELATED"/>
    <property type="match status" value="1"/>
</dbReference>
<name>A0ABZ1E5W9_9RHOB</name>
<dbReference type="EMBL" id="CP135444">
    <property type="protein sequence ID" value="WRY35227.1"/>
    <property type="molecule type" value="Genomic_DNA"/>
</dbReference>
<evidence type="ECO:0000256" key="2">
    <source>
        <dbReference type="ARBA" id="ARBA00023002"/>
    </source>
</evidence>
<dbReference type="InterPro" id="IPR029753">
    <property type="entry name" value="D-isomer_DH_CS"/>
</dbReference>
<evidence type="ECO:0000256" key="4">
    <source>
        <dbReference type="RuleBase" id="RU003719"/>
    </source>
</evidence>
<keyword evidence="8" id="KW-1185">Reference proteome</keyword>
<dbReference type="PROSITE" id="PS00670">
    <property type="entry name" value="D_2_HYDROXYACID_DH_2"/>
    <property type="match status" value="1"/>
</dbReference>
<protein>
    <submittedName>
        <fullName evidence="7">D-2-hydroxyacid dehydrogenase</fullName>
    </submittedName>
</protein>
<dbReference type="InterPro" id="IPR036291">
    <property type="entry name" value="NAD(P)-bd_dom_sf"/>
</dbReference>
<evidence type="ECO:0000259" key="5">
    <source>
        <dbReference type="Pfam" id="PF00389"/>
    </source>
</evidence>
<keyword evidence="3" id="KW-0520">NAD</keyword>
<dbReference type="CDD" id="cd12162">
    <property type="entry name" value="2-Hacid_dh_4"/>
    <property type="match status" value="1"/>
</dbReference>
<geneLocation type="plasmid" evidence="7 8">
    <name>unnamed1</name>
</geneLocation>
<organism evidence="7 8">
    <name type="scientific">Thioclava litoralis</name>
    <dbReference type="NCBI Taxonomy" id="3076557"/>
    <lineage>
        <taxon>Bacteria</taxon>
        <taxon>Pseudomonadati</taxon>
        <taxon>Pseudomonadota</taxon>
        <taxon>Alphaproteobacteria</taxon>
        <taxon>Rhodobacterales</taxon>
        <taxon>Paracoccaceae</taxon>
        <taxon>Thioclava</taxon>
    </lineage>
</organism>
<dbReference type="PANTHER" id="PTHR43761">
    <property type="entry name" value="D-ISOMER SPECIFIC 2-HYDROXYACID DEHYDROGENASE FAMILY PROTEIN (AFU_ORTHOLOGUE AFUA_1G13630)"/>
    <property type="match status" value="1"/>
</dbReference>
<keyword evidence="2 4" id="KW-0560">Oxidoreductase</keyword>
<evidence type="ECO:0000256" key="1">
    <source>
        <dbReference type="ARBA" id="ARBA00005854"/>
    </source>
</evidence>
<reference evidence="7 8" key="1">
    <citation type="submission" date="2023-09" db="EMBL/GenBank/DDBJ databases">
        <title>Thioclava shenzhenensis sp. nov., a multidrug resistant bacteria-antagonizing species isolated from coastal seawater.</title>
        <authorList>
            <person name="Long M."/>
        </authorList>
    </citation>
    <scope>NUCLEOTIDE SEQUENCE [LARGE SCALE GENOMIC DNA]</scope>
    <source>
        <strain evidence="7 8">FTW29</strain>
        <plasmid evidence="7 8">unnamed1</plasmid>
    </source>
</reference>
<evidence type="ECO:0000259" key="6">
    <source>
        <dbReference type="Pfam" id="PF02826"/>
    </source>
</evidence>
<dbReference type="SUPFAM" id="SSF52283">
    <property type="entry name" value="Formate/glycerate dehydrogenase catalytic domain-like"/>
    <property type="match status" value="1"/>
</dbReference>
<dbReference type="InterPro" id="IPR006140">
    <property type="entry name" value="D-isomer_DH_NAD-bd"/>
</dbReference>
<evidence type="ECO:0000313" key="7">
    <source>
        <dbReference type="EMBL" id="WRY35227.1"/>
    </source>
</evidence>